<dbReference type="InterPro" id="IPR001048">
    <property type="entry name" value="Asp/Glu/Uridylate_kinase"/>
</dbReference>
<proteinExistence type="predicted"/>
<dbReference type="SUPFAM" id="SSF53633">
    <property type="entry name" value="Carbamate kinase-like"/>
    <property type="match status" value="1"/>
</dbReference>
<evidence type="ECO:0000259" key="1">
    <source>
        <dbReference type="Pfam" id="PF00696"/>
    </source>
</evidence>
<feature type="domain" description="Aspartate/glutamate/uridylate kinase" evidence="1">
    <location>
        <begin position="2"/>
        <end position="36"/>
    </location>
</feature>
<dbReference type="Pfam" id="PF00696">
    <property type="entry name" value="AA_kinase"/>
    <property type="match status" value="1"/>
</dbReference>
<comment type="caution">
    <text evidence="2">The sequence shown here is derived from an EMBL/GenBank/DDBJ whole genome shotgun (WGS) entry which is preliminary data.</text>
</comment>
<dbReference type="InterPro" id="IPR036393">
    <property type="entry name" value="AceGlu_kinase-like_sf"/>
</dbReference>
<dbReference type="Gene3D" id="3.40.1160.10">
    <property type="entry name" value="Acetylglutamate kinase-like"/>
    <property type="match status" value="1"/>
</dbReference>
<feature type="non-terminal residue" evidence="2">
    <location>
        <position position="38"/>
    </location>
</feature>
<sequence>VTSDSIAIYFANKLNLNECYLIKDIEGIYSKNNEVIKE</sequence>
<dbReference type="AlphaFoldDB" id="X1JLR5"/>
<organism evidence="2">
    <name type="scientific">marine sediment metagenome</name>
    <dbReference type="NCBI Taxonomy" id="412755"/>
    <lineage>
        <taxon>unclassified sequences</taxon>
        <taxon>metagenomes</taxon>
        <taxon>ecological metagenomes</taxon>
    </lineage>
</organism>
<feature type="non-terminal residue" evidence="2">
    <location>
        <position position="1"/>
    </location>
</feature>
<protein>
    <recommendedName>
        <fullName evidence="1">Aspartate/glutamate/uridylate kinase domain-containing protein</fullName>
    </recommendedName>
</protein>
<reference evidence="2" key="1">
    <citation type="journal article" date="2014" name="Front. Microbiol.">
        <title>High frequency of phylogenetically diverse reductive dehalogenase-homologous genes in deep subseafloor sedimentary metagenomes.</title>
        <authorList>
            <person name="Kawai M."/>
            <person name="Futagami T."/>
            <person name="Toyoda A."/>
            <person name="Takaki Y."/>
            <person name="Nishi S."/>
            <person name="Hori S."/>
            <person name="Arai W."/>
            <person name="Tsubouchi T."/>
            <person name="Morono Y."/>
            <person name="Uchiyama I."/>
            <person name="Ito T."/>
            <person name="Fujiyama A."/>
            <person name="Inagaki F."/>
            <person name="Takami H."/>
        </authorList>
    </citation>
    <scope>NUCLEOTIDE SEQUENCE</scope>
    <source>
        <strain evidence="2">Expedition CK06-06</strain>
    </source>
</reference>
<name>X1JLR5_9ZZZZ</name>
<evidence type="ECO:0000313" key="2">
    <source>
        <dbReference type="EMBL" id="GAH95686.1"/>
    </source>
</evidence>
<accession>X1JLR5</accession>
<gene>
    <name evidence="2" type="ORF">S03H2_72989</name>
</gene>
<dbReference type="EMBL" id="BARU01049714">
    <property type="protein sequence ID" value="GAH95686.1"/>
    <property type="molecule type" value="Genomic_DNA"/>
</dbReference>